<name>A0A6A5TNH3_9PLEO</name>
<dbReference type="EMBL" id="ML977004">
    <property type="protein sequence ID" value="KAF1953279.1"/>
    <property type="molecule type" value="Genomic_DNA"/>
</dbReference>
<protein>
    <recommendedName>
        <fullName evidence="4">Extracellular membrane protein CFEM domain-containing protein</fullName>
    </recommendedName>
</protein>
<proteinExistence type="predicted"/>
<evidence type="ECO:0008006" key="4">
    <source>
        <dbReference type="Google" id="ProtNLM"/>
    </source>
</evidence>
<gene>
    <name evidence="2" type="ORF">CC80DRAFT_595852</name>
</gene>
<evidence type="ECO:0000313" key="3">
    <source>
        <dbReference type="Proteomes" id="UP000800035"/>
    </source>
</evidence>
<accession>A0A6A5TNH3</accession>
<keyword evidence="1" id="KW-0732">Signal</keyword>
<organism evidence="2 3">
    <name type="scientific">Byssothecium circinans</name>
    <dbReference type="NCBI Taxonomy" id="147558"/>
    <lineage>
        <taxon>Eukaryota</taxon>
        <taxon>Fungi</taxon>
        <taxon>Dikarya</taxon>
        <taxon>Ascomycota</taxon>
        <taxon>Pezizomycotina</taxon>
        <taxon>Dothideomycetes</taxon>
        <taxon>Pleosporomycetidae</taxon>
        <taxon>Pleosporales</taxon>
        <taxon>Massarineae</taxon>
        <taxon>Massarinaceae</taxon>
        <taxon>Byssothecium</taxon>
    </lineage>
</organism>
<sequence>MKLSIIITAIVATPALAAAVGSVWQKSKQRASKPASDLKQFPTLQPLFNTAAKQGQSMEGIDRDIAKAGAAIDNLVDSAFDTVLGEQDKLNEKRAKNDQYYPLEDDSEYPLEKINVDVDPEVSAECMNLCTLTKESQCEEFLSTLLYDSWTCTAGTIRGDCQSNCIWKDDAIKKDAAVLGP</sequence>
<evidence type="ECO:0000256" key="1">
    <source>
        <dbReference type="SAM" id="SignalP"/>
    </source>
</evidence>
<dbReference type="Proteomes" id="UP000800035">
    <property type="component" value="Unassembled WGS sequence"/>
</dbReference>
<dbReference type="AlphaFoldDB" id="A0A6A5TNH3"/>
<evidence type="ECO:0000313" key="2">
    <source>
        <dbReference type="EMBL" id="KAF1953279.1"/>
    </source>
</evidence>
<feature type="chain" id="PRO_5025639407" description="Extracellular membrane protein CFEM domain-containing protein" evidence="1">
    <location>
        <begin position="18"/>
        <end position="181"/>
    </location>
</feature>
<reference evidence="2" key="1">
    <citation type="journal article" date="2020" name="Stud. Mycol.">
        <title>101 Dothideomycetes genomes: a test case for predicting lifestyles and emergence of pathogens.</title>
        <authorList>
            <person name="Haridas S."/>
            <person name="Albert R."/>
            <person name="Binder M."/>
            <person name="Bloem J."/>
            <person name="Labutti K."/>
            <person name="Salamov A."/>
            <person name="Andreopoulos B."/>
            <person name="Baker S."/>
            <person name="Barry K."/>
            <person name="Bills G."/>
            <person name="Bluhm B."/>
            <person name="Cannon C."/>
            <person name="Castanera R."/>
            <person name="Culley D."/>
            <person name="Daum C."/>
            <person name="Ezra D."/>
            <person name="Gonzalez J."/>
            <person name="Henrissat B."/>
            <person name="Kuo A."/>
            <person name="Liang C."/>
            <person name="Lipzen A."/>
            <person name="Lutzoni F."/>
            <person name="Magnuson J."/>
            <person name="Mondo S."/>
            <person name="Nolan M."/>
            <person name="Ohm R."/>
            <person name="Pangilinan J."/>
            <person name="Park H.-J."/>
            <person name="Ramirez L."/>
            <person name="Alfaro M."/>
            <person name="Sun H."/>
            <person name="Tritt A."/>
            <person name="Yoshinaga Y."/>
            <person name="Zwiers L.-H."/>
            <person name="Turgeon B."/>
            <person name="Goodwin S."/>
            <person name="Spatafora J."/>
            <person name="Crous P."/>
            <person name="Grigoriev I."/>
        </authorList>
    </citation>
    <scope>NUCLEOTIDE SEQUENCE</scope>
    <source>
        <strain evidence="2">CBS 675.92</strain>
    </source>
</reference>
<keyword evidence="3" id="KW-1185">Reference proteome</keyword>
<feature type="signal peptide" evidence="1">
    <location>
        <begin position="1"/>
        <end position="17"/>
    </location>
</feature>